<organism evidence="2 3">
    <name type="scientific">Mycena maculata</name>
    <dbReference type="NCBI Taxonomy" id="230809"/>
    <lineage>
        <taxon>Eukaryota</taxon>
        <taxon>Fungi</taxon>
        <taxon>Dikarya</taxon>
        <taxon>Basidiomycota</taxon>
        <taxon>Agaricomycotina</taxon>
        <taxon>Agaricomycetes</taxon>
        <taxon>Agaricomycetidae</taxon>
        <taxon>Agaricales</taxon>
        <taxon>Marasmiineae</taxon>
        <taxon>Mycenaceae</taxon>
        <taxon>Mycena</taxon>
    </lineage>
</organism>
<reference evidence="2" key="1">
    <citation type="submission" date="2023-03" db="EMBL/GenBank/DDBJ databases">
        <title>Massive genome expansion in bonnet fungi (Mycena s.s.) driven by repeated elements and novel gene families across ecological guilds.</title>
        <authorList>
            <consortium name="Lawrence Berkeley National Laboratory"/>
            <person name="Harder C.B."/>
            <person name="Miyauchi S."/>
            <person name="Viragh M."/>
            <person name="Kuo A."/>
            <person name="Thoen E."/>
            <person name="Andreopoulos B."/>
            <person name="Lu D."/>
            <person name="Skrede I."/>
            <person name="Drula E."/>
            <person name="Henrissat B."/>
            <person name="Morin E."/>
            <person name="Kohler A."/>
            <person name="Barry K."/>
            <person name="LaButti K."/>
            <person name="Morin E."/>
            <person name="Salamov A."/>
            <person name="Lipzen A."/>
            <person name="Mereny Z."/>
            <person name="Hegedus B."/>
            <person name="Baldrian P."/>
            <person name="Stursova M."/>
            <person name="Weitz H."/>
            <person name="Taylor A."/>
            <person name="Grigoriev I.V."/>
            <person name="Nagy L.G."/>
            <person name="Martin F."/>
            <person name="Kauserud H."/>
        </authorList>
    </citation>
    <scope>NUCLEOTIDE SEQUENCE</scope>
    <source>
        <strain evidence="2">CBHHK188m</strain>
    </source>
</reference>
<dbReference type="Proteomes" id="UP001215280">
    <property type="component" value="Unassembled WGS sequence"/>
</dbReference>
<dbReference type="AlphaFoldDB" id="A0AAD7MGD9"/>
<feature type="region of interest" description="Disordered" evidence="1">
    <location>
        <begin position="89"/>
        <end position="108"/>
    </location>
</feature>
<dbReference type="EMBL" id="JARJLG010000336">
    <property type="protein sequence ID" value="KAJ7716102.1"/>
    <property type="molecule type" value="Genomic_DNA"/>
</dbReference>
<keyword evidence="3" id="KW-1185">Reference proteome</keyword>
<evidence type="ECO:0000256" key="1">
    <source>
        <dbReference type="SAM" id="MobiDB-lite"/>
    </source>
</evidence>
<evidence type="ECO:0000313" key="2">
    <source>
        <dbReference type="EMBL" id="KAJ7716102.1"/>
    </source>
</evidence>
<proteinExistence type="predicted"/>
<protein>
    <submittedName>
        <fullName evidence="2">Uncharacterized protein</fullName>
    </submittedName>
</protein>
<feature type="compositionally biased region" description="Polar residues" evidence="1">
    <location>
        <begin position="1"/>
        <end position="14"/>
    </location>
</feature>
<gene>
    <name evidence="2" type="ORF">DFH07DRAFT_973991</name>
</gene>
<accession>A0AAD7MGD9</accession>
<sequence>MQDNPSSPSFSKILNSPPLGFSRRRHSNETKPTAAPIENPPPGLHILDILRYTSSLTAFALDFTGSSTATNQLILALTARPDDANVCAMPSSRPPPFPGVPQDVKDEGKGVVDGIVDAKIVEGRCSEAIQKYVPGNNEAAQAG</sequence>
<comment type="caution">
    <text evidence="2">The sequence shown here is derived from an EMBL/GenBank/DDBJ whole genome shotgun (WGS) entry which is preliminary data.</text>
</comment>
<feature type="region of interest" description="Disordered" evidence="1">
    <location>
        <begin position="1"/>
        <end position="40"/>
    </location>
</feature>
<name>A0AAD7MGD9_9AGAR</name>
<evidence type="ECO:0000313" key="3">
    <source>
        <dbReference type="Proteomes" id="UP001215280"/>
    </source>
</evidence>